<gene>
    <name evidence="2" type="ORF">KDL28_29725</name>
</gene>
<comment type="caution">
    <text evidence="2">The sequence shown here is derived from an EMBL/GenBank/DDBJ whole genome shotgun (WGS) entry which is preliminary data.</text>
</comment>
<feature type="transmembrane region" description="Helical" evidence="1">
    <location>
        <begin position="188"/>
        <end position="207"/>
    </location>
</feature>
<keyword evidence="1" id="KW-0812">Transmembrane</keyword>
<dbReference type="EMBL" id="JAGSOV010000063">
    <property type="protein sequence ID" value="MCO1659259.1"/>
    <property type="molecule type" value="Genomic_DNA"/>
</dbReference>
<feature type="transmembrane region" description="Helical" evidence="1">
    <location>
        <begin position="219"/>
        <end position="237"/>
    </location>
</feature>
<dbReference type="Proteomes" id="UP001165283">
    <property type="component" value="Unassembled WGS sequence"/>
</dbReference>
<dbReference type="InterPro" id="IPR025238">
    <property type="entry name" value="DUF4184"/>
</dbReference>
<evidence type="ECO:0000313" key="2">
    <source>
        <dbReference type="EMBL" id="MCO1659259.1"/>
    </source>
</evidence>
<accession>A0ABT1A8A3</accession>
<feature type="transmembrane region" description="Helical" evidence="1">
    <location>
        <begin position="150"/>
        <end position="167"/>
    </location>
</feature>
<dbReference type="Pfam" id="PF13803">
    <property type="entry name" value="DUF4184"/>
    <property type="match status" value="1"/>
</dbReference>
<dbReference type="RefSeq" id="WP_252444017.1">
    <property type="nucleotide sequence ID" value="NZ_JAGSOV010000063.1"/>
</dbReference>
<protein>
    <submittedName>
        <fullName evidence="2">DUF4184 family protein</fullName>
    </submittedName>
</protein>
<feature type="transmembrane region" description="Helical" evidence="1">
    <location>
        <begin position="56"/>
        <end position="82"/>
    </location>
</feature>
<feature type="transmembrane region" description="Helical" evidence="1">
    <location>
        <begin position="103"/>
        <end position="121"/>
    </location>
</feature>
<evidence type="ECO:0000256" key="1">
    <source>
        <dbReference type="SAM" id="Phobius"/>
    </source>
</evidence>
<keyword evidence="3" id="KW-1185">Reference proteome</keyword>
<name>A0ABT1A8A3_9PSEU</name>
<proteinExistence type="predicted"/>
<keyword evidence="1" id="KW-1133">Transmembrane helix</keyword>
<evidence type="ECO:0000313" key="3">
    <source>
        <dbReference type="Proteomes" id="UP001165283"/>
    </source>
</evidence>
<keyword evidence="1" id="KW-0472">Membrane</keyword>
<sequence>MPFTGSHPAAVLPLLRTPLPASALVIGSIAPDVPYFLFGRPAWTTHTALAVVTADLLIGVVVWLLWHGVLAGPALAAAPAALRARLVGRVRAGVRARLGSVRLAVLTVLALVVGAGTHVLWDEFTHAEGWGPAHLGVLRLSAGGLPGYGWAQYGSGVLGALAIACWTRGWWRRTPARPVAASGPVARWVWPGLVALAVVVGVLAAIGRPDLGSAGFAGATRGGSAAGAAALLLAAGWHVRRLRRPRADVRRVGAPG</sequence>
<organism evidence="2 3">
    <name type="scientific">Pseudonocardia humida</name>
    <dbReference type="NCBI Taxonomy" id="2800819"/>
    <lineage>
        <taxon>Bacteria</taxon>
        <taxon>Bacillati</taxon>
        <taxon>Actinomycetota</taxon>
        <taxon>Actinomycetes</taxon>
        <taxon>Pseudonocardiales</taxon>
        <taxon>Pseudonocardiaceae</taxon>
        <taxon>Pseudonocardia</taxon>
    </lineage>
</organism>
<reference evidence="2" key="1">
    <citation type="submission" date="2021-04" db="EMBL/GenBank/DDBJ databases">
        <title>Pseudonocardia sp. nov., isolated from sandy soil of mangrove forest.</title>
        <authorList>
            <person name="Zan Z."/>
            <person name="Huang R."/>
            <person name="Liu W."/>
        </authorList>
    </citation>
    <scope>NUCLEOTIDE SEQUENCE</scope>
    <source>
        <strain evidence="2">S2-4</strain>
    </source>
</reference>